<dbReference type="EMBL" id="FMUS01000008">
    <property type="protein sequence ID" value="SCY44242.1"/>
    <property type="molecule type" value="Genomic_DNA"/>
</dbReference>
<evidence type="ECO:0000313" key="9">
    <source>
        <dbReference type="EMBL" id="SCY44242.1"/>
    </source>
</evidence>
<dbReference type="OrthoDB" id="9803995at2"/>
<evidence type="ECO:0000256" key="4">
    <source>
        <dbReference type="ARBA" id="ARBA00031246"/>
    </source>
</evidence>
<feature type="binding site" evidence="8">
    <location>
        <position position="208"/>
    </location>
    <ligand>
        <name>Zn(2+)</name>
        <dbReference type="ChEBI" id="CHEBI:29105"/>
        <label>1</label>
        <note>catalytic</note>
    </ligand>
</feature>
<dbReference type="NCBIfam" id="TIGR00167">
    <property type="entry name" value="cbbA"/>
    <property type="match status" value="1"/>
</dbReference>
<sequence>MSFVSSKFMLLDAQKRKYAVPAFNIHNLETIQVVVNVASELNSPVILAATPSTVKYAEEELLFAIGKAAAKKHAIPIALHLDHSEDIDYIKKCIDLGYQSVMIDASHHAYDENVQITKEIVDYAHKRGVTVEAELGRLGGCEEDLVVEEKDAFYTDPSAALDFVEKTSIDSLAVAIGTAHGLYKSEPKLDFQRLEDISKLVNIPLVLHGASGVPEDMVRRSIELGICKVNIATELKIPFSTAVRNHLTTHLDESDPRKYLIPGKAAMERVVIEKIKMCGSAGKA</sequence>
<evidence type="ECO:0000313" key="10">
    <source>
        <dbReference type="Proteomes" id="UP000198636"/>
    </source>
</evidence>
<organism evidence="9 10">
    <name type="scientific">Alkaliphilus peptidifermentans DSM 18978</name>
    <dbReference type="NCBI Taxonomy" id="1120976"/>
    <lineage>
        <taxon>Bacteria</taxon>
        <taxon>Bacillati</taxon>
        <taxon>Bacillota</taxon>
        <taxon>Clostridia</taxon>
        <taxon>Peptostreptococcales</taxon>
        <taxon>Natronincolaceae</taxon>
        <taxon>Alkaliphilus</taxon>
    </lineage>
</organism>
<dbReference type="PANTHER" id="PTHR30304:SF0">
    <property type="entry name" value="D-TAGATOSE-1,6-BISPHOSPHATE ALDOLASE SUBUNIT GATY-RELATED"/>
    <property type="match status" value="1"/>
</dbReference>
<evidence type="ECO:0000256" key="2">
    <source>
        <dbReference type="ARBA" id="ARBA00022833"/>
    </source>
</evidence>
<dbReference type="InterPro" id="IPR050246">
    <property type="entry name" value="Class_II_FBP_aldolase"/>
</dbReference>
<dbReference type="Pfam" id="PF01116">
    <property type="entry name" value="F_bP_aldolase"/>
    <property type="match status" value="1"/>
</dbReference>
<gene>
    <name evidence="9" type="ORF">SAMN03080606_01541</name>
</gene>
<feature type="binding site" evidence="8">
    <location>
        <position position="83"/>
    </location>
    <ligand>
        <name>Zn(2+)</name>
        <dbReference type="ChEBI" id="CHEBI:29105"/>
        <label>1</label>
        <note>catalytic</note>
    </ligand>
</feature>
<dbReference type="STRING" id="1120976.SAMN03080606_01541"/>
<dbReference type="GO" id="GO:0004332">
    <property type="term" value="F:fructose-bisphosphate aldolase activity"/>
    <property type="evidence" value="ECO:0007669"/>
    <property type="project" value="InterPro"/>
</dbReference>
<reference evidence="9 10" key="1">
    <citation type="submission" date="2016-10" db="EMBL/GenBank/DDBJ databases">
        <authorList>
            <person name="de Groot N.N."/>
        </authorList>
    </citation>
    <scope>NUCLEOTIDE SEQUENCE [LARGE SCALE GENOMIC DNA]</scope>
    <source>
        <strain evidence="9 10">DSM 18978</strain>
    </source>
</reference>
<dbReference type="CDD" id="cd00947">
    <property type="entry name" value="TBP_aldolase_IIB"/>
    <property type="match status" value="1"/>
</dbReference>
<dbReference type="NCBIfam" id="NF009374">
    <property type="entry name" value="PRK12737.1"/>
    <property type="match status" value="1"/>
</dbReference>
<dbReference type="GO" id="GO:0030388">
    <property type="term" value="P:fructose 1,6-bisphosphate metabolic process"/>
    <property type="evidence" value="ECO:0007669"/>
    <property type="project" value="InterPro"/>
</dbReference>
<feature type="binding site" evidence="7">
    <location>
        <position position="181"/>
    </location>
    <ligand>
        <name>dihydroxyacetone phosphate</name>
        <dbReference type="ChEBI" id="CHEBI:57642"/>
    </ligand>
</feature>
<feature type="active site" description="Proton donor" evidence="6">
    <location>
        <position position="82"/>
    </location>
</feature>
<keyword evidence="2 8" id="KW-0862">Zinc</keyword>
<dbReference type="InterPro" id="IPR011289">
    <property type="entry name" value="Fruc_bis_ald_class-2"/>
</dbReference>
<dbReference type="NCBIfam" id="NF006626">
    <property type="entry name" value="PRK09195.1"/>
    <property type="match status" value="1"/>
</dbReference>
<evidence type="ECO:0000256" key="7">
    <source>
        <dbReference type="PIRSR" id="PIRSR001359-2"/>
    </source>
</evidence>
<evidence type="ECO:0000256" key="1">
    <source>
        <dbReference type="ARBA" id="ARBA00022723"/>
    </source>
</evidence>
<keyword evidence="3" id="KW-0456">Lyase</keyword>
<feature type="binding site" evidence="8">
    <location>
        <position position="134"/>
    </location>
    <ligand>
        <name>Zn(2+)</name>
        <dbReference type="ChEBI" id="CHEBI:29105"/>
        <label>2</label>
    </ligand>
</feature>
<dbReference type="NCBIfam" id="TIGR01859">
    <property type="entry name" value="fruc_bis_ald"/>
    <property type="match status" value="1"/>
</dbReference>
<keyword evidence="1 8" id="KW-0479">Metal-binding</keyword>
<dbReference type="PANTHER" id="PTHR30304">
    <property type="entry name" value="D-TAGATOSE-1,6-BISPHOSPHATE ALDOLASE"/>
    <property type="match status" value="1"/>
</dbReference>
<protein>
    <recommendedName>
        <fullName evidence="5">D-tagatose-bisphosphate aldolase class II</fullName>
    </recommendedName>
    <alternativeName>
        <fullName evidence="4">Tagatose-bisphosphate aldolase</fullName>
    </alternativeName>
</protein>
<dbReference type="GO" id="GO:0008270">
    <property type="term" value="F:zinc ion binding"/>
    <property type="evidence" value="ECO:0007669"/>
    <property type="project" value="InterPro"/>
</dbReference>
<evidence type="ECO:0000256" key="6">
    <source>
        <dbReference type="PIRSR" id="PIRSR001359-1"/>
    </source>
</evidence>
<dbReference type="RefSeq" id="WP_091541887.1">
    <property type="nucleotide sequence ID" value="NZ_FMUS01000008.1"/>
</dbReference>
<evidence type="ECO:0000256" key="5">
    <source>
        <dbReference type="ARBA" id="ARBA00032933"/>
    </source>
</evidence>
<dbReference type="Proteomes" id="UP000198636">
    <property type="component" value="Unassembled WGS sequence"/>
</dbReference>
<comment type="cofactor">
    <cofactor evidence="8">
        <name>Zn(2+)</name>
        <dbReference type="ChEBI" id="CHEBI:29105"/>
    </cofactor>
    <text evidence="8">Binds 2 Zn(2+) ions per subunit. One is catalytic and the other provides a structural contribution.</text>
</comment>
<accession>A0A1G5FY29</accession>
<evidence type="ECO:0000256" key="8">
    <source>
        <dbReference type="PIRSR" id="PIRSR001359-3"/>
    </source>
</evidence>
<dbReference type="AlphaFoldDB" id="A0A1G5FY29"/>
<feature type="binding site" evidence="8">
    <location>
        <position position="180"/>
    </location>
    <ligand>
        <name>Zn(2+)</name>
        <dbReference type="ChEBI" id="CHEBI:29105"/>
        <label>1</label>
        <note>catalytic</note>
    </ligand>
</feature>
<feature type="binding site" evidence="8">
    <location>
        <position position="104"/>
    </location>
    <ligand>
        <name>Zn(2+)</name>
        <dbReference type="ChEBI" id="CHEBI:29105"/>
        <label>2</label>
    </ligand>
</feature>
<dbReference type="InterPro" id="IPR013785">
    <property type="entry name" value="Aldolase_TIM"/>
</dbReference>
<dbReference type="FunFam" id="3.20.20.70:FF:000043">
    <property type="entry name" value="D-tagatose-1,6-bisphosphate aldolase subunit GatY"/>
    <property type="match status" value="1"/>
</dbReference>
<feature type="binding site" evidence="7">
    <location>
        <begin position="230"/>
        <end position="233"/>
    </location>
    <ligand>
        <name>dihydroxyacetone phosphate</name>
        <dbReference type="ChEBI" id="CHEBI:57642"/>
    </ligand>
</feature>
<dbReference type="SUPFAM" id="SSF51569">
    <property type="entry name" value="Aldolase"/>
    <property type="match status" value="1"/>
</dbReference>
<dbReference type="PROSITE" id="PS00806">
    <property type="entry name" value="ALDOLASE_CLASS_II_2"/>
    <property type="match status" value="1"/>
</dbReference>
<evidence type="ECO:0000256" key="3">
    <source>
        <dbReference type="ARBA" id="ARBA00023239"/>
    </source>
</evidence>
<feature type="binding site" evidence="7">
    <location>
        <begin position="209"/>
        <end position="211"/>
    </location>
    <ligand>
        <name>dihydroxyacetone phosphate</name>
        <dbReference type="ChEBI" id="CHEBI:57642"/>
    </ligand>
</feature>
<proteinExistence type="predicted"/>
<keyword evidence="10" id="KW-1185">Reference proteome</keyword>
<dbReference type="PIRSF" id="PIRSF001359">
    <property type="entry name" value="F_bP_aldolase_II"/>
    <property type="match status" value="1"/>
</dbReference>
<name>A0A1G5FY29_9FIRM</name>
<dbReference type="GO" id="GO:0006096">
    <property type="term" value="P:glycolytic process"/>
    <property type="evidence" value="ECO:0007669"/>
    <property type="project" value="InterPro"/>
</dbReference>
<dbReference type="InterPro" id="IPR000771">
    <property type="entry name" value="FBA_II"/>
</dbReference>
<dbReference type="Gene3D" id="3.20.20.70">
    <property type="entry name" value="Aldolase class I"/>
    <property type="match status" value="1"/>
</dbReference>
<dbReference type="GO" id="GO:0009025">
    <property type="term" value="F:tagatose-bisphosphate aldolase activity"/>
    <property type="evidence" value="ECO:0007669"/>
    <property type="project" value="UniProtKB-ARBA"/>
</dbReference>